<sequence length="295" mass="32904">MEPLLATGNNRCGRWRDRRPVINGIIHRLGTGCQWREPPEHFGRGNRPQNATCCGRPTAPGRSCSNTSRPSPTPWVTSTGISPSTPPKSTPTSTPPGPRKTRRRQRPVLQERLRKDQSRAGAHVPAPAPRGGGAPGEALGRSRGGLTAKLHLSADGRCRPLSLVTLRGQRANCTQFERVMDEIRVPRRGQERCRAGDQQNQALPGRRHPLRQARIRLPRRRHRRRTPAVNSSSGFWSSQQRRKKGSVYKYPSQSSVSRRNPNDRQAFGLGPSEHHIEQRGDPAVVRDQNGEPLDH</sequence>
<feature type="compositionally biased region" description="Polar residues" evidence="1">
    <location>
        <begin position="228"/>
        <end position="239"/>
    </location>
</feature>
<reference evidence="2 3" key="1">
    <citation type="submission" date="2024-10" db="EMBL/GenBank/DDBJ databases">
        <title>The Natural Products Discovery Center: Release of the First 8490 Sequenced Strains for Exploring Actinobacteria Biosynthetic Diversity.</title>
        <authorList>
            <person name="Kalkreuter E."/>
            <person name="Kautsar S.A."/>
            <person name="Yang D."/>
            <person name="Bader C.D."/>
            <person name="Teijaro C.N."/>
            <person name="Fluegel L."/>
            <person name="Davis C.M."/>
            <person name="Simpson J.R."/>
            <person name="Lauterbach L."/>
            <person name="Steele A.D."/>
            <person name="Gui C."/>
            <person name="Meng S."/>
            <person name="Li G."/>
            <person name="Viehrig K."/>
            <person name="Ye F."/>
            <person name="Su P."/>
            <person name="Kiefer A.F."/>
            <person name="Nichols A."/>
            <person name="Cepeda A.J."/>
            <person name="Yan W."/>
            <person name="Fan B."/>
            <person name="Jiang Y."/>
            <person name="Adhikari A."/>
            <person name="Zheng C.-J."/>
            <person name="Schuster L."/>
            <person name="Cowan T.M."/>
            <person name="Smanski M.J."/>
            <person name="Chevrette M.G."/>
            <person name="De Carvalho L.P.S."/>
            <person name="Shen B."/>
        </authorList>
    </citation>
    <scope>NUCLEOTIDE SEQUENCE [LARGE SCALE GENOMIC DNA]</scope>
    <source>
        <strain evidence="2 3">NPDC015755</strain>
    </source>
</reference>
<feature type="region of interest" description="Disordered" evidence="1">
    <location>
        <begin position="40"/>
        <end position="142"/>
    </location>
</feature>
<keyword evidence="3" id="KW-1185">Reference proteome</keyword>
<feature type="region of interest" description="Disordered" evidence="1">
    <location>
        <begin position="189"/>
        <end position="295"/>
    </location>
</feature>
<feature type="compositionally biased region" description="Pro residues" evidence="1">
    <location>
        <begin position="84"/>
        <end position="98"/>
    </location>
</feature>
<protein>
    <recommendedName>
        <fullName evidence="4">Transposase</fullName>
    </recommendedName>
</protein>
<feature type="compositionally biased region" description="Basic residues" evidence="1">
    <location>
        <begin position="205"/>
        <end position="226"/>
    </location>
</feature>
<dbReference type="Proteomes" id="UP001603013">
    <property type="component" value="Unassembled WGS sequence"/>
</dbReference>
<gene>
    <name evidence="2" type="ORF">ACF05T_13515</name>
</gene>
<evidence type="ECO:0000313" key="3">
    <source>
        <dbReference type="Proteomes" id="UP001603013"/>
    </source>
</evidence>
<dbReference type="RefSeq" id="WP_391934651.1">
    <property type="nucleotide sequence ID" value="NZ_JBIBSM010000006.1"/>
</dbReference>
<accession>A0ABW6YBC3</accession>
<proteinExistence type="predicted"/>
<comment type="caution">
    <text evidence="2">The sequence shown here is derived from an EMBL/GenBank/DDBJ whole genome shotgun (WGS) entry which is preliminary data.</text>
</comment>
<name>A0ABW6YBC3_9ACTN</name>
<evidence type="ECO:0008006" key="4">
    <source>
        <dbReference type="Google" id="ProtNLM"/>
    </source>
</evidence>
<evidence type="ECO:0000313" key="2">
    <source>
        <dbReference type="EMBL" id="MFF8277107.1"/>
    </source>
</evidence>
<feature type="compositionally biased region" description="Basic and acidic residues" evidence="1">
    <location>
        <begin position="109"/>
        <end position="118"/>
    </location>
</feature>
<dbReference type="EMBL" id="JBIBSM010000006">
    <property type="protein sequence ID" value="MFF8277107.1"/>
    <property type="molecule type" value="Genomic_DNA"/>
</dbReference>
<evidence type="ECO:0000256" key="1">
    <source>
        <dbReference type="SAM" id="MobiDB-lite"/>
    </source>
</evidence>
<organism evidence="2 3">
    <name type="scientific">Streptomyces lateritius</name>
    <dbReference type="NCBI Taxonomy" id="67313"/>
    <lineage>
        <taxon>Bacteria</taxon>
        <taxon>Bacillati</taxon>
        <taxon>Actinomycetota</taxon>
        <taxon>Actinomycetes</taxon>
        <taxon>Kitasatosporales</taxon>
        <taxon>Streptomycetaceae</taxon>
        <taxon>Streptomyces</taxon>
    </lineage>
</organism>
<feature type="compositionally biased region" description="Polar residues" evidence="1">
    <location>
        <begin position="63"/>
        <end position="76"/>
    </location>
</feature>